<protein>
    <recommendedName>
        <fullName evidence="5">Tetratricopeptide repeat protein</fullName>
    </recommendedName>
</protein>
<dbReference type="PROSITE" id="PS50005">
    <property type="entry name" value="TPR"/>
    <property type="match status" value="2"/>
</dbReference>
<feature type="repeat" description="TPR" evidence="1">
    <location>
        <begin position="274"/>
        <end position="307"/>
    </location>
</feature>
<evidence type="ECO:0008006" key="5">
    <source>
        <dbReference type="Google" id="ProtNLM"/>
    </source>
</evidence>
<evidence type="ECO:0000256" key="1">
    <source>
        <dbReference type="PROSITE-ProRule" id="PRU00339"/>
    </source>
</evidence>
<dbReference type="Gene3D" id="1.25.40.10">
    <property type="entry name" value="Tetratricopeptide repeat domain"/>
    <property type="match status" value="2"/>
</dbReference>
<keyword evidence="1" id="KW-0802">TPR repeat</keyword>
<dbReference type="PANTHER" id="PTHR10098">
    <property type="entry name" value="RAPSYN-RELATED"/>
    <property type="match status" value="1"/>
</dbReference>
<reference evidence="3 4" key="1">
    <citation type="submission" date="2015-01" db="EMBL/GenBank/DDBJ databases">
        <title>Comparative genomics of non-oral Prevotella species.</title>
        <authorList>
            <person name="Accetto T."/>
            <person name="Nograsek B."/>
            <person name="Avgustin G."/>
        </authorList>
    </citation>
    <scope>NUCLEOTIDE SEQUENCE [LARGE SCALE GENOMIC DNA]</scope>
    <source>
        <strain evidence="3 4">P5-119</strain>
    </source>
</reference>
<feature type="signal peptide" evidence="2">
    <location>
        <begin position="1"/>
        <end position="22"/>
    </location>
</feature>
<dbReference type="RefSeq" id="WP_042520138.1">
    <property type="nucleotide sequence ID" value="NZ_JXQK01000088.1"/>
</dbReference>
<accession>A0A0D0I2U0</accession>
<keyword evidence="2" id="KW-0732">Signal</keyword>
<feature type="repeat" description="TPR" evidence="1">
    <location>
        <begin position="311"/>
        <end position="344"/>
    </location>
</feature>
<dbReference type="InterPro" id="IPR019734">
    <property type="entry name" value="TPR_rpt"/>
</dbReference>
<dbReference type="InterPro" id="IPR011990">
    <property type="entry name" value="TPR-like_helical_dom_sf"/>
</dbReference>
<feature type="chain" id="PRO_5002212250" description="Tetratricopeptide repeat protein" evidence="2">
    <location>
        <begin position="23"/>
        <end position="483"/>
    </location>
</feature>
<dbReference type="Proteomes" id="UP000032046">
    <property type="component" value="Unassembled WGS sequence"/>
</dbReference>
<dbReference type="AlphaFoldDB" id="A0A0D0I2U0"/>
<proteinExistence type="predicted"/>
<dbReference type="Pfam" id="PF13181">
    <property type="entry name" value="TPR_8"/>
    <property type="match status" value="1"/>
</dbReference>
<gene>
    <name evidence="3" type="ORF">ST44_12025</name>
</gene>
<sequence length="483" mass="53681">MKTIKYLFMGALMTVFSGSAMAQTSVKDAVNAIKTNKDKAAVASIVKAAVKENKKDAKALAAIGRAYLDVKDTANTRKYGEMAVELTNKAKTGKVGDGFVLLGDLAYFNDDPGAAAAMYQNAYYAEPNNISAYVKYARVMRGVSPDMAVEQLEKVRTLDANFPVDAEAAHIYYEAAKKNGKYMQKVLDYYSKVTPAKLYDHEPSYLTEYALAAFANQKNDVSKELAVYGLSKNPRNSGYNRLALYNSFELKQYDEAAKYVDALFNKSDSVDLTANDYKYAGLTYSALKQYDTAIEYYNKQLAECKEDAQKAAVIKNLSDAYKAKGDFAKSLELYEQYLTLNPNVGINDYNGLANIYRNQAANQTGAAQEASVKKAVEIYNQMSEKYPSNADFCNFMAARTLGLIDANQTKGLARPYYDKLAKLIEEKGVKDDSDKARITEAYTYLGIYFYKIKNDSAAAKPFFEKLIQIDPENPTAKQVLATY</sequence>
<name>A0A0D0I2U0_9BACT</name>
<organism evidence="3 4">
    <name type="scientific">Prevotella pectinovora</name>
    <dbReference type="NCBI Taxonomy" id="1602169"/>
    <lineage>
        <taxon>Bacteria</taxon>
        <taxon>Pseudomonadati</taxon>
        <taxon>Bacteroidota</taxon>
        <taxon>Bacteroidia</taxon>
        <taxon>Bacteroidales</taxon>
        <taxon>Prevotellaceae</taxon>
        <taxon>Prevotella</taxon>
    </lineage>
</organism>
<comment type="caution">
    <text evidence="3">The sequence shown here is derived from an EMBL/GenBank/DDBJ whole genome shotgun (WGS) entry which is preliminary data.</text>
</comment>
<keyword evidence="4" id="KW-1185">Reference proteome</keyword>
<dbReference type="SMART" id="SM00028">
    <property type="entry name" value="TPR"/>
    <property type="match status" value="5"/>
</dbReference>
<evidence type="ECO:0000313" key="4">
    <source>
        <dbReference type="Proteomes" id="UP000032046"/>
    </source>
</evidence>
<dbReference type="SUPFAM" id="SSF48452">
    <property type="entry name" value="TPR-like"/>
    <property type="match status" value="3"/>
</dbReference>
<dbReference type="STRING" id="1602171.ST44_12025"/>
<evidence type="ECO:0000313" key="3">
    <source>
        <dbReference type="EMBL" id="KIP60073.1"/>
    </source>
</evidence>
<dbReference type="EMBL" id="JXQK01000088">
    <property type="protein sequence ID" value="KIP60073.1"/>
    <property type="molecule type" value="Genomic_DNA"/>
</dbReference>
<dbReference type="Pfam" id="PF13424">
    <property type="entry name" value="TPR_12"/>
    <property type="match status" value="1"/>
</dbReference>
<evidence type="ECO:0000256" key="2">
    <source>
        <dbReference type="SAM" id="SignalP"/>
    </source>
</evidence>